<evidence type="ECO:0000313" key="8">
    <source>
        <dbReference type="EMBL" id="QBH15609.1"/>
    </source>
</evidence>
<dbReference type="InterPro" id="IPR036188">
    <property type="entry name" value="FAD/NAD-bd_sf"/>
</dbReference>
<dbReference type="OrthoDB" id="9786429at2"/>
<comment type="similarity">
    <text evidence="1">Belongs to the class-I pyridine nucleotide-disulfide oxidoreductase family.</text>
</comment>
<dbReference type="PRINTS" id="PR00411">
    <property type="entry name" value="PNDRDTASEI"/>
</dbReference>
<reference evidence="9 10" key="1">
    <citation type="submission" date="2018-06" db="EMBL/GenBank/DDBJ databases">
        <title>Complete Genome Sequence of Desulfobacter hydrogenophilus (DSM3380).</title>
        <authorList>
            <person name="Marietou A."/>
            <person name="Schreiber L."/>
            <person name="Marshall I."/>
            <person name="Jorgensen B."/>
        </authorList>
    </citation>
    <scope>NUCLEOTIDE SEQUENCE [LARGE SCALE GENOMIC DNA]</scope>
    <source>
        <strain evidence="9 10">DSM 3380</strain>
    </source>
</reference>
<evidence type="ECO:0000256" key="1">
    <source>
        <dbReference type="ARBA" id="ARBA00007532"/>
    </source>
</evidence>
<dbReference type="Proteomes" id="UP000248798">
    <property type="component" value="Unassembled WGS sequence"/>
</dbReference>
<feature type="binding site" evidence="4">
    <location>
        <position position="263"/>
    </location>
    <ligand>
        <name>NAD(+)</name>
        <dbReference type="ChEBI" id="CHEBI:57540"/>
    </ligand>
</feature>
<keyword evidence="4" id="KW-0547">Nucleotide-binding</keyword>
<dbReference type="PANTHER" id="PTHR43014">
    <property type="entry name" value="MERCURIC REDUCTASE"/>
    <property type="match status" value="1"/>
</dbReference>
<evidence type="ECO:0000313" key="10">
    <source>
        <dbReference type="Proteomes" id="UP000248798"/>
    </source>
</evidence>
<keyword evidence="2" id="KW-0285">Flavoprotein</keyword>
<evidence type="ECO:0000256" key="3">
    <source>
        <dbReference type="ARBA" id="ARBA00022827"/>
    </source>
</evidence>
<dbReference type="InterPro" id="IPR023753">
    <property type="entry name" value="FAD/NAD-binding_dom"/>
</dbReference>
<feature type="binding site" evidence="4">
    <location>
        <position position="198"/>
    </location>
    <ligand>
        <name>NAD(+)</name>
        <dbReference type="ChEBI" id="CHEBI:57540"/>
    </ligand>
</feature>
<evidence type="ECO:0000313" key="11">
    <source>
        <dbReference type="Proteomes" id="UP000293902"/>
    </source>
</evidence>
<evidence type="ECO:0000256" key="2">
    <source>
        <dbReference type="ARBA" id="ARBA00022630"/>
    </source>
</evidence>
<feature type="domain" description="FAD/NAD(P)-binding" evidence="7">
    <location>
        <begin position="4"/>
        <end position="318"/>
    </location>
</feature>
<dbReference type="GO" id="GO:0016491">
    <property type="term" value="F:oxidoreductase activity"/>
    <property type="evidence" value="ECO:0007669"/>
    <property type="project" value="InterPro"/>
</dbReference>
<dbReference type="InterPro" id="IPR016156">
    <property type="entry name" value="FAD/NAD-linked_Rdtase_dimer_sf"/>
</dbReference>
<dbReference type="GO" id="GO:0000166">
    <property type="term" value="F:nucleotide binding"/>
    <property type="evidence" value="ECO:0007669"/>
    <property type="project" value="UniProtKB-KW"/>
</dbReference>
<dbReference type="Pfam" id="PF07992">
    <property type="entry name" value="Pyr_redox_2"/>
    <property type="match status" value="1"/>
</dbReference>
<dbReference type="PANTHER" id="PTHR43014:SF5">
    <property type="entry name" value="GLUTATHIONE REDUCTASE (NADPH)"/>
    <property type="match status" value="1"/>
</dbReference>
<proteinExistence type="inferred from homology"/>
<dbReference type="PRINTS" id="PR00368">
    <property type="entry name" value="FADPNR"/>
</dbReference>
<protein>
    <submittedName>
        <fullName evidence="9">NAD(P)/FAD-dependent oxidoreductase</fullName>
    </submittedName>
</protein>
<keyword evidence="4" id="KW-0520">NAD</keyword>
<feature type="disulfide bond" description="Redox-active" evidence="5">
    <location>
        <begin position="42"/>
        <end position="47"/>
    </location>
</feature>
<evidence type="ECO:0000259" key="6">
    <source>
        <dbReference type="Pfam" id="PF02852"/>
    </source>
</evidence>
<keyword evidence="3 4" id="KW-0274">FAD</keyword>
<dbReference type="InterPro" id="IPR004099">
    <property type="entry name" value="Pyr_nucl-diS_OxRdtase_dimer"/>
</dbReference>
<accession>A0A328FJI3</accession>
<dbReference type="EMBL" id="CP036313">
    <property type="protein sequence ID" value="QBH15609.1"/>
    <property type="molecule type" value="Genomic_DNA"/>
</dbReference>
<evidence type="ECO:0000313" key="9">
    <source>
        <dbReference type="EMBL" id="RAM03662.1"/>
    </source>
</evidence>
<gene>
    <name evidence="9" type="ORF">DO021_02275</name>
    <name evidence="8" type="ORF">EYB58_14275</name>
</gene>
<dbReference type="SUPFAM" id="SSF51905">
    <property type="entry name" value="FAD/NAD(P)-binding domain"/>
    <property type="match status" value="1"/>
</dbReference>
<feature type="domain" description="Pyridine nucleotide-disulphide oxidoreductase dimerisation" evidence="6">
    <location>
        <begin position="343"/>
        <end position="442"/>
    </location>
</feature>
<dbReference type="Gene3D" id="3.30.390.30">
    <property type="match status" value="1"/>
</dbReference>
<dbReference type="Pfam" id="PF02852">
    <property type="entry name" value="Pyr_redox_dim"/>
    <property type="match status" value="1"/>
</dbReference>
<dbReference type="EMBL" id="QLNI01000003">
    <property type="protein sequence ID" value="RAM03662.1"/>
    <property type="molecule type" value="Genomic_DNA"/>
</dbReference>
<dbReference type="Proteomes" id="UP000293902">
    <property type="component" value="Chromosome"/>
</dbReference>
<dbReference type="SUPFAM" id="SSF55424">
    <property type="entry name" value="FAD/NAD-linked reductases, dimerisation (C-terminal) domain"/>
    <property type="match status" value="1"/>
</dbReference>
<dbReference type="Gene3D" id="3.50.50.60">
    <property type="entry name" value="FAD/NAD(P)-binding domain"/>
    <property type="match status" value="2"/>
</dbReference>
<sequence>MPEYDVMIIGSGTAGQTAAYRLRDAGFKIGLVEHSPQPGGTCALRGCQAKKYFYEGAETVARSRHMENIGIKTPAQGDWGQLLNAKNKFTQKVPENTVTRLEEKGIDFIRGHARFTGEKSLSVEGTNYTMTNAIVAAGAAPASLPIPGMELALDSQSFLELEKLPRRILFVGGGFISFEFAHFAARLGPSGSSCVILEAGPRPLGPFDEEMVALLTEASAPENITVHCQVEVTGIEKIGSEKMRVHTADNGVFDTDIVVHGAGRSPAIDDLDLENADVTYSKKGISVDRFMTTSNPRIYAVGDCADTIQLARVADAEAGAAAQNIQKRRSGMAASATVAYSSVPSLLFTYPQYGMVGETENKLEEKAISYRKNQNMRLEWPTYKRVGLTSAAYKILVGDQGQILGAHILSDNASGMIQTFSLAMKNNISVHKLHEQCILAPYPSRESDLTYMLNSFVPGN</sequence>
<reference evidence="8 11" key="2">
    <citation type="submission" date="2019-02" db="EMBL/GenBank/DDBJ databases">
        <title>Complete genome sequence of Desulfobacter hydrogenophilus AcRS1.</title>
        <authorList>
            <person name="Marietou A."/>
            <person name="Lund M.B."/>
            <person name="Marshall I.P.G."/>
            <person name="Schreiber L."/>
            <person name="Jorgensen B."/>
        </authorList>
    </citation>
    <scope>NUCLEOTIDE SEQUENCE [LARGE SCALE GENOMIC DNA]</scope>
    <source>
        <strain evidence="8 11">AcRS1</strain>
    </source>
</reference>
<name>A0A328FJI3_9BACT</name>
<evidence type="ECO:0000259" key="7">
    <source>
        <dbReference type="Pfam" id="PF07992"/>
    </source>
</evidence>
<keyword evidence="11" id="KW-1185">Reference proteome</keyword>
<evidence type="ECO:0000256" key="5">
    <source>
        <dbReference type="PIRSR" id="PIRSR000350-4"/>
    </source>
</evidence>
<feature type="binding site" evidence="4">
    <location>
        <position position="303"/>
    </location>
    <ligand>
        <name>FAD</name>
        <dbReference type="ChEBI" id="CHEBI:57692"/>
    </ligand>
</feature>
<feature type="binding site" evidence="4">
    <location>
        <begin position="172"/>
        <end position="179"/>
    </location>
    <ligand>
        <name>NAD(+)</name>
        <dbReference type="ChEBI" id="CHEBI:57540"/>
    </ligand>
</feature>
<evidence type="ECO:0000256" key="4">
    <source>
        <dbReference type="PIRSR" id="PIRSR000350-3"/>
    </source>
</evidence>
<dbReference type="AlphaFoldDB" id="A0A328FJI3"/>
<feature type="binding site" evidence="4">
    <location>
        <position position="51"/>
    </location>
    <ligand>
        <name>FAD</name>
        <dbReference type="ChEBI" id="CHEBI:57692"/>
    </ligand>
</feature>
<dbReference type="InterPro" id="IPR001100">
    <property type="entry name" value="Pyr_nuc-diS_OxRdtase"/>
</dbReference>
<dbReference type="PIRSF" id="PIRSF000350">
    <property type="entry name" value="Mercury_reductase_MerA"/>
    <property type="match status" value="1"/>
</dbReference>
<organism evidence="9 10">
    <name type="scientific">Desulfobacter hydrogenophilus</name>
    <dbReference type="NCBI Taxonomy" id="2291"/>
    <lineage>
        <taxon>Bacteria</taxon>
        <taxon>Pseudomonadati</taxon>
        <taxon>Thermodesulfobacteriota</taxon>
        <taxon>Desulfobacteria</taxon>
        <taxon>Desulfobacterales</taxon>
        <taxon>Desulfobacteraceae</taxon>
        <taxon>Desulfobacter</taxon>
    </lineage>
</organism>
<comment type="cofactor">
    <cofactor evidence="4">
        <name>FAD</name>
        <dbReference type="ChEBI" id="CHEBI:57692"/>
    </cofactor>
    <text evidence="4">Binds 1 FAD per subunit.</text>
</comment>